<dbReference type="Proteomes" id="UP001221757">
    <property type="component" value="Unassembled WGS sequence"/>
</dbReference>
<organism evidence="1 2">
    <name type="scientific">Mycena rosella</name>
    <name type="common">Pink bonnet</name>
    <name type="synonym">Agaricus rosellus</name>
    <dbReference type="NCBI Taxonomy" id="1033263"/>
    <lineage>
        <taxon>Eukaryota</taxon>
        <taxon>Fungi</taxon>
        <taxon>Dikarya</taxon>
        <taxon>Basidiomycota</taxon>
        <taxon>Agaricomycotina</taxon>
        <taxon>Agaricomycetes</taxon>
        <taxon>Agaricomycetidae</taxon>
        <taxon>Agaricales</taxon>
        <taxon>Marasmiineae</taxon>
        <taxon>Mycenaceae</taxon>
        <taxon>Mycena</taxon>
    </lineage>
</organism>
<protein>
    <submittedName>
        <fullName evidence="1">Uncharacterized protein</fullName>
    </submittedName>
</protein>
<evidence type="ECO:0000313" key="1">
    <source>
        <dbReference type="EMBL" id="KAJ7675373.1"/>
    </source>
</evidence>
<dbReference type="EMBL" id="JARKIE010000149">
    <property type="protein sequence ID" value="KAJ7675373.1"/>
    <property type="molecule type" value="Genomic_DNA"/>
</dbReference>
<gene>
    <name evidence="1" type="ORF">B0H17DRAFT_1081176</name>
</gene>
<evidence type="ECO:0000313" key="2">
    <source>
        <dbReference type="Proteomes" id="UP001221757"/>
    </source>
</evidence>
<comment type="caution">
    <text evidence="1">The sequence shown here is derived from an EMBL/GenBank/DDBJ whole genome shotgun (WGS) entry which is preliminary data.</text>
</comment>
<reference evidence="1" key="1">
    <citation type="submission" date="2023-03" db="EMBL/GenBank/DDBJ databases">
        <title>Massive genome expansion in bonnet fungi (Mycena s.s.) driven by repeated elements and novel gene families across ecological guilds.</title>
        <authorList>
            <consortium name="Lawrence Berkeley National Laboratory"/>
            <person name="Harder C.B."/>
            <person name="Miyauchi S."/>
            <person name="Viragh M."/>
            <person name="Kuo A."/>
            <person name="Thoen E."/>
            <person name="Andreopoulos B."/>
            <person name="Lu D."/>
            <person name="Skrede I."/>
            <person name="Drula E."/>
            <person name="Henrissat B."/>
            <person name="Morin E."/>
            <person name="Kohler A."/>
            <person name="Barry K."/>
            <person name="LaButti K."/>
            <person name="Morin E."/>
            <person name="Salamov A."/>
            <person name="Lipzen A."/>
            <person name="Mereny Z."/>
            <person name="Hegedus B."/>
            <person name="Baldrian P."/>
            <person name="Stursova M."/>
            <person name="Weitz H."/>
            <person name="Taylor A."/>
            <person name="Grigoriev I.V."/>
            <person name="Nagy L.G."/>
            <person name="Martin F."/>
            <person name="Kauserud H."/>
        </authorList>
    </citation>
    <scope>NUCLEOTIDE SEQUENCE</scope>
    <source>
        <strain evidence="1">CBHHK067</strain>
    </source>
</reference>
<accession>A0AAD7D2G8</accession>
<proteinExistence type="predicted"/>
<name>A0AAD7D2G8_MYCRO</name>
<keyword evidence="2" id="KW-1185">Reference proteome</keyword>
<dbReference type="AlphaFoldDB" id="A0AAD7D2G8"/>
<sequence>MIYRLAKSRSSKYSTPRLLPVHWDCAGIYLRYVLSVAARRKREWISSFFACYHATRSRIDR</sequence>